<dbReference type="InterPro" id="IPR001697">
    <property type="entry name" value="Pyr_Knase"/>
</dbReference>
<evidence type="ECO:0000256" key="13">
    <source>
        <dbReference type="RuleBase" id="RU000504"/>
    </source>
</evidence>
<dbReference type="GO" id="GO:0004743">
    <property type="term" value="F:pyruvate kinase activity"/>
    <property type="evidence" value="ECO:0007669"/>
    <property type="project" value="UniProtKB-UniRule"/>
</dbReference>
<dbReference type="EMBL" id="LBTN01000027">
    <property type="protein sequence ID" value="KKQ39813.1"/>
    <property type="molecule type" value="Genomic_DNA"/>
</dbReference>
<evidence type="ECO:0000256" key="5">
    <source>
        <dbReference type="ARBA" id="ARBA00022723"/>
    </source>
</evidence>
<evidence type="ECO:0000256" key="10">
    <source>
        <dbReference type="ARBA" id="ARBA00023152"/>
    </source>
</evidence>
<comment type="pathway">
    <text evidence="1 13">Carbohydrate degradation; glycolysis; pyruvate from D-glyceraldehyde 3-phosphate: step 5/5.</text>
</comment>
<dbReference type="STRING" id="1619036.US58_C0027G0009"/>
<dbReference type="GO" id="GO:0016301">
    <property type="term" value="F:kinase activity"/>
    <property type="evidence" value="ECO:0007669"/>
    <property type="project" value="UniProtKB-KW"/>
</dbReference>
<comment type="catalytic activity">
    <reaction evidence="13">
        <text>pyruvate + ATP = phosphoenolpyruvate + ADP + H(+)</text>
        <dbReference type="Rhea" id="RHEA:18157"/>
        <dbReference type="ChEBI" id="CHEBI:15361"/>
        <dbReference type="ChEBI" id="CHEBI:15378"/>
        <dbReference type="ChEBI" id="CHEBI:30616"/>
        <dbReference type="ChEBI" id="CHEBI:58702"/>
        <dbReference type="ChEBI" id="CHEBI:456216"/>
        <dbReference type="EC" id="2.7.1.40"/>
    </reaction>
</comment>
<dbReference type="InterPro" id="IPR015795">
    <property type="entry name" value="Pyrv_Knase_C"/>
</dbReference>
<feature type="domain" description="Pyruvate kinase C-terminal" evidence="15">
    <location>
        <begin position="312"/>
        <end position="423"/>
    </location>
</feature>
<dbReference type="EC" id="2.7.1.40" evidence="3 12"/>
<organism evidence="16 17">
    <name type="scientific">Candidatus Magasanikbacteria bacterium GW2011_GWA2_37_8</name>
    <dbReference type="NCBI Taxonomy" id="1619036"/>
    <lineage>
        <taxon>Bacteria</taxon>
        <taxon>Candidatus Magasanikiibacteriota</taxon>
    </lineage>
</organism>
<dbReference type="SUPFAM" id="SSF50800">
    <property type="entry name" value="PK beta-barrel domain-like"/>
    <property type="match status" value="1"/>
</dbReference>
<evidence type="ECO:0000256" key="9">
    <source>
        <dbReference type="ARBA" id="ARBA00022842"/>
    </source>
</evidence>
<dbReference type="SUPFAM" id="SSF51621">
    <property type="entry name" value="Phosphoenolpyruvate/pyruvate domain"/>
    <property type="match status" value="1"/>
</dbReference>
<evidence type="ECO:0000256" key="8">
    <source>
        <dbReference type="ARBA" id="ARBA00022840"/>
    </source>
</evidence>
<evidence type="ECO:0000256" key="6">
    <source>
        <dbReference type="ARBA" id="ARBA00022741"/>
    </source>
</evidence>
<evidence type="ECO:0000313" key="17">
    <source>
        <dbReference type="Proteomes" id="UP000034333"/>
    </source>
</evidence>
<evidence type="ECO:0000256" key="4">
    <source>
        <dbReference type="ARBA" id="ARBA00022679"/>
    </source>
</evidence>
<keyword evidence="10 13" id="KW-0324">Glycolysis</keyword>
<dbReference type="GO" id="GO:0005524">
    <property type="term" value="F:ATP binding"/>
    <property type="evidence" value="ECO:0007669"/>
    <property type="project" value="UniProtKB-KW"/>
</dbReference>
<gene>
    <name evidence="16" type="ORF">US58_C0027G0009</name>
</gene>
<evidence type="ECO:0000313" key="16">
    <source>
        <dbReference type="EMBL" id="KKQ39813.1"/>
    </source>
</evidence>
<name>A0A0G0H969_9BACT</name>
<dbReference type="GO" id="GO:0000287">
    <property type="term" value="F:magnesium ion binding"/>
    <property type="evidence" value="ECO:0007669"/>
    <property type="project" value="UniProtKB-UniRule"/>
</dbReference>
<sequence>MIEEKLHEPILILQDLQGPKIRVGTMPEAGILVAEGDMVTFNTAITTYTDGQIPVDVPDLYKHVKPKEKLLINDGRVETEIQEVVGTKIIAVVTEGGLIENHKGINLPDSNLPISSLTEKDKTDLRFGVELGVDMVAISFVNNAQDILDTRFLIKQYEEELGLKPMNPIRIISKIERKNAVNNIKEILAVTDGIMVARGDLGVEIRAAEVPLVQKKLIDAANNIAKPVIVATQMLDSMQTNSRPTRAEVSDVANAVIDHADAVMLSNETATGKHPVLTVKTMAEIVITTERSEYDDTDLPPTHKKGTSVDTAIIELSRIVAEEVGAKIILAASLTGETGRMISHMRSTLPVVVATNDVRVQRQLNLSWGVDPFILPTCSTIEELFERAVQYIKQQKLAHKGDKIIVVAGEPVGQAGHVNVVEVREIV</sequence>
<dbReference type="SUPFAM" id="SSF52935">
    <property type="entry name" value="PK C-terminal domain-like"/>
    <property type="match status" value="1"/>
</dbReference>
<evidence type="ECO:0000256" key="11">
    <source>
        <dbReference type="ARBA" id="ARBA00023317"/>
    </source>
</evidence>
<comment type="similarity">
    <text evidence="2 13">Belongs to the pyruvate kinase family.</text>
</comment>
<protein>
    <recommendedName>
        <fullName evidence="3 12">Pyruvate kinase</fullName>
        <ecNumber evidence="3 12">2.7.1.40</ecNumber>
    </recommendedName>
</protein>
<evidence type="ECO:0000259" key="15">
    <source>
        <dbReference type="Pfam" id="PF02887"/>
    </source>
</evidence>
<proteinExistence type="inferred from homology"/>
<dbReference type="NCBIfam" id="NF004491">
    <property type="entry name" value="PRK05826.1"/>
    <property type="match status" value="1"/>
</dbReference>
<dbReference type="Pfam" id="PF00224">
    <property type="entry name" value="PK"/>
    <property type="match status" value="1"/>
</dbReference>
<evidence type="ECO:0000259" key="14">
    <source>
        <dbReference type="Pfam" id="PF00224"/>
    </source>
</evidence>
<dbReference type="Pfam" id="PF02887">
    <property type="entry name" value="PK_C"/>
    <property type="match status" value="1"/>
</dbReference>
<dbReference type="Gene3D" id="3.40.1380.20">
    <property type="entry name" value="Pyruvate kinase, C-terminal domain"/>
    <property type="match status" value="1"/>
</dbReference>
<keyword evidence="4 13" id="KW-0808">Transferase</keyword>
<dbReference type="Gene3D" id="3.20.20.60">
    <property type="entry name" value="Phosphoenolpyruvate-binding domains"/>
    <property type="match status" value="1"/>
</dbReference>
<comment type="caution">
    <text evidence="16">The sequence shown here is derived from an EMBL/GenBank/DDBJ whole genome shotgun (WGS) entry which is preliminary data.</text>
</comment>
<keyword evidence="6" id="KW-0547">Nucleotide-binding</keyword>
<dbReference type="InterPro" id="IPR015793">
    <property type="entry name" value="Pyrv_Knase_brl"/>
</dbReference>
<dbReference type="Gene3D" id="2.40.33.10">
    <property type="entry name" value="PK beta-barrel domain-like"/>
    <property type="match status" value="1"/>
</dbReference>
<evidence type="ECO:0000256" key="1">
    <source>
        <dbReference type="ARBA" id="ARBA00004997"/>
    </source>
</evidence>
<dbReference type="InterPro" id="IPR011037">
    <property type="entry name" value="Pyrv_Knase-like_insert_dom_sf"/>
</dbReference>
<reference evidence="16 17" key="1">
    <citation type="journal article" date="2015" name="Nature">
        <title>rRNA introns, odd ribosomes, and small enigmatic genomes across a large radiation of phyla.</title>
        <authorList>
            <person name="Brown C.T."/>
            <person name="Hug L.A."/>
            <person name="Thomas B.C."/>
            <person name="Sharon I."/>
            <person name="Castelle C.J."/>
            <person name="Singh A."/>
            <person name="Wilkins M.J."/>
            <person name="Williams K.H."/>
            <person name="Banfield J.F."/>
        </authorList>
    </citation>
    <scope>NUCLEOTIDE SEQUENCE [LARGE SCALE GENOMIC DNA]</scope>
</reference>
<evidence type="ECO:0000256" key="2">
    <source>
        <dbReference type="ARBA" id="ARBA00008663"/>
    </source>
</evidence>
<keyword evidence="5" id="KW-0479">Metal-binding</keyword>
<dbReference type="PATRIC" id="fig|1619036.3.peg.682"/>
<keyword evidence="11 16" id="KW-0670">Pyruvate</keyword>
<evidence type="ECO:0000256" key="7">
    <source>
        <dbReference type="ARBA" id="ARBA00022777"/>
    </source>
</evidence>
<keyword evidence="7 13" id="KW-0418">Kinase</keyword>
<dbReference type="InterPro" id="IPR015813">
    <property type="entry name" value="Pyrv/PenolPyrv_kinase-like_dom"/>
</dbReference>
<dbReference type="GO" id="GO:0030955">
    <property type="term" value="F:potassium ion binding"/>
    <property type="evidence" value="ECO:0007669"/>
    <property type="project" value="UniProtKB-UniRule"/>
</dbReference>
<dbReference type="InterPro" id="IPR015806">
    <property type="entry name" value="Pyrv_Knase_insert_dom_sf"/>
</dbReference>
<accession>A0A0G0H969</accession>
<dbReference type="InterPro" id="IPR040442">
    <property type="entry name" value="Pyrv_kinase-like_dom_sf"/>
</dbReference>
<dbReference type="NCBIfam" id="TIGR01064">
    <property type="entry name" value="pyruv_kin"/>
    <property type="match status" value="1"/>
</dbReference>
<dbReference type="UniPathway" id="UPA00109">
    <property type="reaction ID" value="UER00188"/>
</dbReference>
<keyword evidence="9 13" id="KW-0460">Magnesium</keyword>
<dbReference type="AlphaFoldDB" id="A0A0G0H969"/>
<keyword evidence="8" id="KW-0067">ATP-binding</keyword>
<feature type="domain" description="Pyruvate kinase barrel" evidence="14">
    <location>
        <begin position="3"/>
        <end position="279"/>
    </location>
</feature>
<dbReference type="PANTHER" id="PTHR11817">
    <property type="entry name" value="PYRUVATE KINASE"/>
    <property type="match status" value="1"/>
</dbReference>
<dbReference type="Proteomes" id="UP000034333">
    <property type="component" value="Unassembled WGS sequence"/>
</dbReference>
<dbReference type="PRINTS" id="PR01050">
    <property type="entry name" value="PYRUVTKNASE"/>
</dbReference>
<evidence type="ECO:0000256" key="3">
    <source>
        <dbReference type="ARBA" id="ARBA00012142"/>
    </source>
</evidence>
<evidence type="ECO:0000256" key="12">
    <source>
        <dbReference type="NCBIfam" id="TIGR01064"/>
    </source>
</evidence>
<dbReference type="InterPro" id="IPR036918">
    <property type="entry name" value="Pyrv_Knase_C_sf"/>
</dbReference>